<dbReference type="SUPFAM" id="SSF51556">
    <property type="entry name" value="Metallo-dependent hydrolases"/>
    <property type="match status" value="1"/>
</dbReference>
<dbReference type="EMBL" id="QJNS01000083">
    <property type="protein sequence ID" value="RYO88699.1"/>
    <property type="molecule type" value="Genomic_DNA"/>
</dbReference>
<gene>
    <name evidence="1" type="ORF">DL762_003625</name>
</gene>
<evidence type="ECO:0000313" key="2">
    <source>
        <dbReference type="Proteomes" id="UP000294003"/>
    </source>
</evidence>
<accession>A0ABY0HA59</accession>
<reference evidence="1 2" key="1">
    <citation type="submission" date="2018-06" db="EMBL/GenBank/DDBJ databases">
        <title>Complete Genomes of Monosporascus.</title>
        <authorList>
            <person name="Robinson A.J."/>
            <person name="Natvig D.O."/>
        </authorList>
    </citation>
    <scope>NUCLEOTIDE SEQUENCE [LARGE SCALE GENOMIC DNA]</scope>
    <source>
        <strain evidence="1 2">CBS 609.92</strain>
    </source>
</reference>
<keyword evidence="2" id="KW-1185">Reference proteome</keyword>
<organism evidence="1 2">
    <name type="scientific">Monosporascus cannonballus</name>
    <dbReference type="NCBI Taxonomy" id="155416"/>
    <lineage>
        <taxon>Eukaryota</taxon>
        <taxon>Fungi</taxon>
        <taxon>Dikarya</taxon>
        <taxon>Ascomycota</taxon>
        <taxon>Pezizomycotina</taxon>
        <taxon>Sordariomycetes</taxon>
        <taxon>Xylariomycetidae</taxon>
        <taxon>Xylariales</taxon>
        <taxon>Xylariales incertae sedis</taxon>
        <taxon>Monosporascus</taxon>
    </lineage>
</organism>
<dbReference type="Gene3D" id="3.20.20.140">
    <property type="entry name" value="Metal-dependent hydrolases"/>
    <property type="match status" value="1"/>
</dbReference>
<sequence>MLPGVGVLTGAVTVADLRRILEAGFTNIRELSEHTGYQGPGIQEGDIIGPIVYFSLTFLSITGDHGDI</sequence>
<dbReference type="Proteomes" id="UP000294003">
    <property type="component" value="Unassembled WGS sequence"/>
</dbReference>
<proteinExistence type="predicted"/>
<name>A0ABY0HA59_9PEZI</name>
<dbReference type="InterPro" id="IPR032466">
    <property type="entry name" value="Metal_Hydrolase"/>
</dbReference>
<evidence type="ECO:0000313" key="1">
    <source>
        <dbReference type="EMBL" id="RYO88699.1"/>
    </source>
</evidence>
<protein>
    <submittedName>
        <fullName evidence="1">Uncharacterized protein</fullName>
    </submittedName>
</protein>
<comment type="caution">
    <text evidence="1">The sequence shown here is derived from an EMBL/GenBank/DDBJ whole genome shotgun (WGS) entry which is preliminary data.</text>
</comment>